<feature type="transmembrane region" description="Helical" evidence="1">
    <location>
        <begin position="414"/>
        <end position="433"/>
    </location>
</feature>
<keyword evidence="1" id="KW-0472">Membrane</keyword>
<evidence type="ECO:0000313" key="3">
    <source>
        <dbReference type="EMBL" id="OXA58689.1"/>
    </source>
</evidence>
<dbReference type="Proteomes" id="UP000198287">
    <property type="component" value="Unassembled WGS sequence"/>
</dbReference>
<keyword evidence="1" id="KW-1133">Transmembrane helix</keyword>
<evidence type="ECO:0000256" key="2">
    <source>
        <dbReference type="SAM" id="SignalP"/>
    </source>
</evidence>
<organism evidence="3 4">
    <name type="scientific">Folsomia candida</name>
    <name type="common">Springtail</name>
    <dbReference type="NCBI Taxonomy" id="158441"/>
    <lineage>
        <taxon>Eukaryota</taxon>
        <taxon>Metazoa</taxon>
        <taxon>Ecdysozoa</taxon>
        <taxon>Arthropoda</taxon>
        <taxon>Hexapoda</taxon>
        <taxon>Collembola</taxon>
        <taxon>Entomobryomorpha</taxon>
        <taxon>Isotomoidea</taxon>
        <taxon>Isotomidae</taxon>
        <taxon>Proisotominae</taxon>
        <taxon>Folsomia</taxon>
    </lineage>
</organism>
<keyword evidence="1" id="KW-0812">Transmembrane</keyword>
<dbReference type="AlphaFoldDB" id="A0A226EMK1"/>
<dbReference type="EMBL" id="LNIX01000003">
    <property type="protein sequence ID" value="OXA58689.1"/>
    <property type="molecule type" value="Genomic_DNA"/>
</dbReference>
<sequence length="720" mass="83428">MVNQKFFAFTFLYNLLICNTIRSNPGNQFAISSIQQFFSSCTNFLITPNSTVISALRFDISPIVLTNELDGKRQPTIGTNAKTTQKRFSLHKNSNQRGRNCWAFFLILPENDISFPEIYNNTLENFITEFKRYFLMKSSSFIGKDTLPQYFIWFTSLADEFQTWLTKSTMHKVGLFGVREFFVVHVRLDLHTGFVYIDREGENGQLFLHYHNRHYCSVTILISKPWYTIPCHSDEISTCDNTKLDSITQFVANLNRYFWDFESWIISLNNDKILNLQNKYTFLRPVDSYDDIVTFITFDEFLGFWLLHDILPQLNMTDPGQQLGRNYILGQKHELKFNPEANIILEGVELFSWLSCHGVNMDNSTPLSELVSPFDWRTWILLWIILFVGISLLSVVIPIQGGASSDKISTTCQLSWFISIGILLECSVFGVYLKSFVNRRSTCGIMSAYIILAFLAILFGTVLTNWYKSSFTMEMIVPPRFTAPWRSVADLAGFTVIVPMEAILNSFELKLTDDSIHPMFYSMIQSKLKKRMEYVGTSRVLKEYRDFAWTLYYGGNKSTTSTNQFGQEFVKPVKYSETIQFVNNLSTCDRVAYMDLKENVINLLPFLNDNRKQVTFLKGDDGFFTSFLGWKEYPVRNSYVWKRLKVMMSSGIYAHWKRWFGLIKPVSIFPHWVNWTYPIVSMEARLDLSSKISTGFCAFGIGVLVSTLAMWGEALYAKWK</sequence>
<comment type="caution">
    <text evidence="3">The sequence shown here is derived from an EMBL/GenBank/DDBJ whole genome shotgun (WGS) entry which is preliminary data.</text>
</comment>
<feature type="chain" id="PRO_5013076120" evidence="2">
    <location>
        <begin position="24"/>
        <end position="720"/>
    </location>
</feature>
<feature type="transmembrane region" description="Helical" evidence="1">
    <location>
        <begin position="692"/>
        <end position="711"/>
    </location>
</feature>
<keyword evidence="4" id="KW-1185">Reference proteome</keyword>
<reference evidence="3 4" key="1">
    <citation type="submission" date="2015-12" db="EMBL/GenBank/DDBJ databases">
        <title>The genome of Folsomia candida.</title>
        <authorList>
            <person name="Faddeeva A."/>
            <person name="Derks M.F."/>
            <person name="Anvar Y."/>
            <person name="Smit S."/>
            <person name="Van Straalen N."/>
            <person name="Roelofs D."/>
        </authorList>
    </citation>
    <scope>NUCLEOTIDE SEQUENCE [LARGE SCALE GENOMIC DNA]</scope>
    <source>
        <strain evidence="3 4">VU population</strain>
        <tissue evidence="3">Whole body</tissue>
    </source>
</reference>
<protein>
    <submittedName>
        <fullName evidence="3">Uncharacterized protein</fullName>
    </submittedName>
</protein>
<name>A0A226EMK1_FOLCA</name>
<feature type="transmembrane region" description="Helical" evidence="1">
    <location>
        <begin position="379"/>
        <end position="402"/>
    </location>
</feature>
<proteinExistence type="predicted"/>
<keyword evidence="2" id="KW-0732">Signal</keyword>
<evidence type="ECO:0000256" key="1">
    <source>
        <dbReference type="SAM" id="Phobius"/>
    </source>
</evidence>
<gene>
    <name evidence="3" type="ORF">Fcan01_06475</name>
</gene>
<accession>A0A226EMK1</accession>
<feature type="signal peptide" evidence="2">
    <location>
        <begin position="1"/>
        <end position="23"/>
    </location>
</feature>
<evidence type="ECO:0000313" key="4">
    <source>
        <dbReference type="Proteomes" id="UP000198287"/>
    </source>
</evidence>
<feature type="transmembrane region" description="Helical" evidence="1">
    <location>
        <begin position="445"/>
        <end position="467"/>
    </location>
</feature>